<sequence>MPFRKLLNSLTQEIQSGLQGAAGGSSGNGYGFGGIRSGMRTGALEHYDDPGTMAILQQIAGCAVTSGFMRRPDMSALLNGLRANLPPPRGPGAGTSAGVPGVFGAPPLPSGLCPRDYPFTSLRCHTMLGLFNFTVCEQCYKEVIEPDVRQGVELARRVDQTPAVMGGPGFTCQLYSDQMRRVWKEAVSMGEPMGLEHLGAKVTERKAKERELQMKTAQLQQQAVSLCIEAQTKEHMAANADLGQTTWLNNQAATLKVQADQAEDQTRMAQEEWRRFWE</sequence>
<dbReference type="OrthoDB" id="4586945at2759"/>
<dbReference type="Proteomes" id="UP000001881">
    <property type="component" value="Unassembled WGS sequence"/>
</dbReference>
<dbReference type="VEuPathDB" id="FungiDB:SMAC_09223"/>
<organism evidence="1 2">
    <name type="scientific">Sordaria macrospora (strain ATCC MYA-333 / DSM 997 / K(L3346) / K-hell)</name>
    <dbReference type="NCBI Taxonomy" id="771870"/>
    <lineage>
        <taxon>Eukaryota</taxon>
        <taxon>Fungi</taxon>
        <taxon>Dikarya</taxon>
        <taxon>Ascomycota</taxon>
        <taxon>Pezizomycotina</taxon>
        <taxon>Sordariomycetes</taxon>
        <taxon>Sordariomycetidae</taxon>
        <taxon>Sordariales</taxon>
        <taxon>Sordariaceae</taxon>
        <taxon>Sordaria</taxon>
    </lineage>
</organism>
<evidence type="ECO:0000313" key="2">
    <source>
        <dbReference type="Proteomes" id="UP000001881"/>
    </source>
</evidence>
<gene>
    <name evidence="1" type="ORF">SMAC_09223</name>
</gene>
<keyword evidence="2" id="KW-1185">Reference proteome</keyword>
<evidence type="ECO:0000313" key="1">
    <source>
        <dbReference type="EMBL" id="CCC12077.1"/>
    </source>
</evidence>
<reference evidence="1 2" key="1">
    <citation type="journal article" date="2010" name="PLoS Genet.">
        <title>De novo assembly of a 40 Mb eukaryotic genome from short sequence reads: Sordaria macrospora, a model organism for fungal morphogenesis.</title>
        <authorList>
            <person name="Nowrousian M."/>
            <person name="Stajich J."/>
            <person name="Chu M."/>
            <person name="Engh I."/>
            <person name="Espagne E."/>
            <person name="Halliday K."/>
            <person name="Kamerewerd J."/>
            <person name="Kempken F."/>
            <person name="Knab B."/>
            <person name="Kuo H.C."/>
            <person name="Osiewacz H.D."/>
            <person name="Poeggeler S."/>
            <person name="Read N."/>
            <person name="Seiler S."/>
            <person name="Smith K."/>
            <person name="Zickler D."/>
            <person name="Kueck U."/>
            <person name="Freitag M."/>
        </authorList>
    </citation>
    <scope>NUCLEOTIDE SEQUENCE [LARGE SCALE GENOMIC DNA]</scope>
    <source>
        <strain evidence="2">ATCC MYA-333 / DSM 997 / K(L3346) / K-hell</strain>
        <tissue evidence="1">Mycelium</tissue>
    </source>
</reference>
<accession>F7W375</accession>
<name>F7W375_SORMK</name>
<proteinExistence type="predicted"/>
<dbReference type="HOGENOM" id="CLU_1001728_0_0_1"/>
<dbReference type="AlphaFoldDB" id="F7W375"/>
<dbReference type="EMBL" id="CABT02000024">
    <property type="protein sequence ID" value="CCC12077.1"/>
    <property type="molecule type" value="Genomic_DNA"/>
</dbReference>
<protein>
    <submittedName>
        <fullName evidence="1">WGS project CABT00000000 data, contig 2.24</fullName>
    </submittedName>
</protein>
<dbReference type="InParanoid" id="F7W375"/>
<comment type="caution">
    <text evidence="1">The sequence shown here is derived from an EMBL/GenBank/DDBJ whole genome shotgun (WGS) entry which is preliminary data.</text>
</comment>